<name>A0ABT1X433_9PROT</name>
<dbReference type="PROSITE" id="PS51747">
    <property type="entry name" value="CYT_DCMP_DEAMINASES_2"/>
    <property type="match status" value="1"/>
</dbReference>
<dbReference type="SUPFAM" id="SSF53927">
    <property type="entry name" value="Cytidine deaminase-like"/>
    <property type="match status" value="1"/>
</dbReference>
<dbReference type="Gene3D" id="3.40.140.10">
    <property type="entry name" value="Cytidine Deaminase, domain 2"/>
    <property type="match status" value="1"/>
</dbReference>
<feature type="domain" description="CMP/dCMP-type deaminase" evidence="1">
    <location>
        <begin position="4"/>
        <end position="127"/>
    </location>
</feature>
<gene>
    <name evidence="2" type="ORF">NRP21_12435</name>
</gene>
<dbReference type="PANTHER" id="PTHR11079">
    <property type="entry name" value="CYTOSINE DEAMINASE FAMILY MEMBER"/>
    <property type="match status" value="1"/>
</dbReference>
<sequence length="162" mass="17492">MPEPDHEALLRGAYAVARRAHAGGNHPFGATLVDADGRVLMEQENAFHPERDMTGHAERVLMTRASKAFRPSELRRCTLYSSAEPCAMCAGAAYWAGVGRVVYGLSEARLKTITGEHPENPTLDLPCRTVFAAGQRAVVVIGPLLEEEGAALHEGVWGRTAD</sequence>
<dbReference type="Proteomes" id="UP001524642">
    <property type="component" value="Unassembled WGS sequence"/>
</dbReference>
<dbReference type="EMBL" id="JANJOU010000009">
    <property type="protein sequence ID" value="MCR0982853.1"/>
    <property type="molecule type" value="Genomic_DNA"/>
</dbReference>
<evidence type="ECO:0000313" key="3">
    <source>
        <dbReference type="Proteomes" id="UP001524642"/>
    </source>
</evidence>
<accession>A0ABT1X433</accession>
<keyword evidence="3" id="KW-1185">Reference proteome</keyword>
<dbReference type="Pfam" id="PF00383">
    <property type="entry name" value="dCMP_cyt_deam_1"/>
    <property type="match status" value="1"/>
</dbReference>
<comment type="caution">
    <text evidence="2">The sequence shown here is derived from an EMBL/GenBank/DDBJ whole genome shotgun (WGS) entry which is preliminary data.</text>
</comment>
<evidence type="ECO:0000313" key="2">
    <source>
        <dbReference type="EMBL" id="MCR0982853.1"/>
    </source>
</evidence>
<dbReference type="RefSeq" id="WP_257716524.1">
    <property type="nucleotide sequence ID" value="NZ_JANJOU010000009.1"/>
</dbReference>
<evidence type="ECO:0000259" key="1">
    <source>
        <dbReference type="PROSITE" id="PS51747"/>
    </source>
</evidence>
<dbReference type="InterPro" id="IPR002125">
    <property type="entry name" value="CMP_dCMP_dom"/>
</dbReference>
<reference evidence="2 3" key="1">
    <citation type="submission" date="2022-06" db="EMBL/GenBank/DDBJ databases">
        <title>Roseomonas CN29.</title>
        <authorList>
            <person name="Cheng Y."/>
            <person name="He X."/>
        </authorList>
    </citation>
    <scope>NUCLEOTIDE SEQUENCE [LARGE SCALE GENOMIC DNA]</scope>
    <source>
        <strain evidence="2 3">CN29</strain>
    </source>
</reference>
<dbReference type="InterPro" id="IPR016193">
    <property type="entry name" value="Cytidine_deaminase-like"/>
</dbReference>
<dbReference type="PANTHER" id="PTHR11079:SF202">
    <property type="entry name" value="TRNA-SPECIFIC ADENOSINE DEAMINASE"/>
    <property type="match status" value="1"/>
</dbReference>
<organism evidence="2 3">
    <name type="scientific">Roseomonas populi</name>
    <dbReference type="NCBI Taxonomy" id="3121582"/>
    <lineage>
        <taxon>Bacteria</taxon>
        <taxon>Pseudomonadati</taxon>
        <taxon>Pseudomonadota</taxon>
        <taxon>Alphaproteobacteria</taxon>
        <taxon>Acetobacterales</taxon>
        <taxon>Roseomonadaceae</taxon>
        <taxon>Roseomonas</taxon>
    </lineage>
</organism>
<proteinExistence type="predicted"/>
<protein>
    <submittedName>
        <fullName evidence="2">Nucleoside deaminase</fullName>
    </submittedName>
</protein>
<dbReference type="CDD" id="cd01285">
    <property type="entry name" value="nucleoside_deaminase"/>
    <property type="match status" value="1"/>
</dbReference>